<protein>
    <recommendedName>
        <fullName evidence="8">PAZ domain-containing protein</fullName>
    </recommendedName>
</protein>
<dbReference type="Pfam" id="PF02170">
    <property type="entry name" value="PAZ"/>
    <property type="match status" value="1"/>
</dbReference>
<dbReference type="FunFam" id="2.170.260.10:FF:000003">
    <property type="entry name" value="Piwi-like RNA-mediated gene silencing 2"/>
    <property type="match status" value="1"/>
</dbReference>
<feature type="compositionally biased region" description="Low complexity" evidence="7">
    <location>
        <begin position="112"/>
        <end position="130"/>
    </location>
</feature>
<evidence type="ECO:0000313" key="10">
    <source>
        <dbReference type="Proteomes" id="UP000887116"/>
    </source>
</evidence>
<evidence type="ECO:0000256" key="4">
    <source>
        <dbReference type="ARBA" id="ARBA00022884"/>
    </source>
</evidence>
<dbReference type="InterPro" id="IPR014811">
    <property type="entry name" value="ArgoL1"/>
</dbReference>
<dbReference type="InterPro" id="IPR036085">
    <property type="entry name" value="PAZ_dom_sf"/>
</dbReference>
<feature type="region of interest" description="Disordered" evidence="7">
    <location>
        <begin position="99"/>
        <end position="131"/>
    </location>
</feature>
<dbReference type="GO" id="GO:0005737">
    <property type="term" value="C:cytoplasm"/>
    <property type="evidence" value="ECO:0007669"/>
    <property type="project" value="UniProtKB-SubCell"/>
</dbReference>
<gene>
    <name evidence="9" type="primary">PIWIL2</name>
    <name evidence="9" type="ORF">TNCT_471201</name>
</gene>
<evidence type="ECO:0000256" key="7">
    <source>
        <dbReference type="SAM" id="MobiDB-lite"/>
    </source>
</evidence>
<evidence type="ECO:0000256" key="5">
    <source>
        <dbReference type="ARBA" id="ARBA00023158"/>
    </source>
</evidence>
<dbReference type="PANTHER" id="PTHR22891">
    <property type="entry name" value="EUKARYOTIC TRANSLATION INITIATION FACTOR 2C"/>
    <property type="match status" value="1"/>
</dbReference>
<feature type="region of interest" description="Disordered" evidence="7">
    <location>
        <begin position="1"/>
        <end position="51"/>
    </location>
</feature>
<name>A0A8X6FRL5_TRICU</name>
<dbReference type="SUPFAM" id="SSF101690">
    <property type="entry name" value="PAZ domain"/>
    <property type="match status" value="1"/>
</dbReference>
<dbReference type="GO" id="GO:0003723">
    <property type="term" value="F:RNA binding"/>
    <property type="evidence" value="ECO:0007669"/>
    <property type="project" value="UniProtKB-KW"/>
</dbReference>
<evidence type="ECO:0000259" key="8">
    <source>
        <dbReference type="PROSITE" id="PS50821"/>
    </source>
</evidence>
<dbReference type="SMART" id="SM00949">
    <property type="entry name" value="PAZ"/>
    <property type="match status" value="1"/>
</dbReference>
<feature type="compositionally biased region" description="Low complexity" evidence="7">
    <location>
        <begin position="32"/>
        <end position="48"/>
    </location>
</feature>
<feature type="domain" description="PAZ" evidence="8">
    <location>
        <begin position="314"/>
        <end position="409"/>
    </location>
</feature>
<dbReference type="CDD" id="cd02845">
    <property type="entry name" value="PAZ_piwi_like"/>
    <property type="match status" value="1"/>
</dbReference>
<keyword evidence="10" id="KW-1185">Reference proteome</keyword>
<evidence type="ECO:0000256" key="1">
    <source>
        <dbReference type="ARBA" id="ARBA00004496"/>
    </source>
</evidence>
<dbReference type="Pfam" id="PF23278">
    <property type="entry name" value="Piwi_N"/>
    <property type="match status" value="1"/>
</dbReference>
<dbReference type="PROSITE" id="PS50821">
    <property type="entry name" value="PAZ"/>
    <property type="match status" value="1"/>
</dbReference>
<dbReference type="InterPro" id="IPR003100">
    <property type="entry name" value="PAZ_dom"/>
</dbReference>
<evidence type="ECO:0000256" key="6">
    <source>
        <dbReference type="ARBA" id="ARBA00038291"/>
    </source>
</evidence>
<keyword evidence="5" id="KW-0943">RNA-mediated gene silencing</keyword>
<keyword evidence="2" id="KW-0217">Developmental protein</keyword>
<comment type="caution">
    <text evidence="9">The sequence shown here is derived from an EMBL/GenBank/DDBJ whole genome shotgun (WGS) entry which is preliminary data.</text>
</comment>
<dbReference type="Gene3D" id="2.170.260.10">
    <property type="entry name" value="paz domain"/>
    <property type="match status" value="1"/>
</dbReference>
<keyword evidence="3" id="KW-0963">Cytoplasm</keyword>
<sequence length="409" mass="45304">MSDKKPPEAIGRGGRGAALLAALQNKPRRPGQSSPPSEQSSASSTDQPKVLGRGAILQTLLSQGRGRGLLQQSDPLPQIGRGRGRGLMDILSEARTKLATPSCASPEATTNVSPCESPVSSEEPSVSPTSELKKLSITKQTEMSGVTTSLEVNYVHLKTFEGKGIYEYHVGFVPSVDSKNMKFRLMNDPVVKEVTGNVKMFDGSKMYLPIRLSSPLNIKLELPTDKSTVTVTIRLVKTCVPSDCLHLYNLLFRKVMHILRLTQVGRNFYNSKGGIPIPQHKLEVWPGYITAVQEYEGGVMLNCDASFRVLRTVTAREMMNETSMKNRGNVRDEIIRAIVGCVVLTRYNNKTYKVDDVAWDMNPTSTFTTSDGSEISFVDYYKKSYDIQIQDLNQPLLINKAKKKDLKRV</sequence>
<evidence type="ECO:0000256" key="2">
    <source>
        <dbReference type="ARBA" id="ARBA00022473"/>
    </source>
</evidence>
<dbReference type="AlphaFoldDB" id="A0A8X6FRL5"/>
<accession>A0A8X6FRL5</accession>
<dbReference type="OrthoDB" id="445936at2759"/>
<keyword evidence="4" id="KW-0694">RNA-binding</keyword>
<proteinExistence type="inferred from homology"/>
<evidence type="ECO:0000313" key="9">
    <source>
        <dbReference type="EMBL" id="GFQ87053.1"/>
    </source>
</evidence>
<evidence type="ECO:0000256" key="3">
    <source>
        <dbReference type="ARBA" id="ARBA00022490"/>
    </source>
</evidence>
<comment type="subcellular location">
    <subcellularLocation>
        <location evidence="1">Cytoplasm</location>
    </subcellularLocation>
</comment>
<dbReference type="Pfam" id="PF08699">
    <property type="entry name" value="ArgoL1"/>
    <property type="match status" value="1"/>
</dbReference>
<comment type="similarity">
    <text evidence="6">Belongs to the argonaute family. Piwi subfamily.</text>
</comment>
<dbReference type="Proteomes" id="UP000887116">
    <property type="component" value="Unassembled WGS sequence"/>
</dbReference>
<organism evidence="9 10">
    <name type="scientific">Trichonephila clavata</name>
    <name type="common">Joro spider</name>
    <name type="synonym">Nephila clavata</name>
    <dbReference type="NCBI Taxonomy" id="2740835"/>
    <lineage>
        <taxon>Eukaryota</taxon>
        <taxon>Metazoa</taxon>
        <taxon>Ecdysozoa</taxon>
        <taxon>Arthropoda</taxon>
        <taxon>Chelicerata</taxon>
        <taxon>Arachnida</taxon>
        <taxon>Araneae</taxon>
        <taxon>Araneomorphae</taxon>
        <taxon>Entelegynae</taxon>
        <taxon>Araneoidea</taxon>
        <taxon>Nephilidae</taxon>
        <taxon>Trichonephila</taxon>
    </lineage>
</organism>
<reference evidence="9" key="1">
    <citation type="submission" date="2020-07" db="EMBL/GenBank/DDBJ databases">
        <title>Multicomponent nature underlies the extraordinary mechanical properties of spider dragline silk.</title>
        <authorList>
            <person name="Kono N."/>
            <person name="Nakamura H."/>
            <person name="Mori M."/>
            <person name="Yoshida Y."/>
            <person name="Ohtoshi R."/>
            <person name="Malay A.D."/>
            <person name="Moran D.A.P."/>
            <person name="Tomita M."/>
            <person name="Numata K."/>
            <person name="Arakawa K."/>
        </authorList>
    </citation>
    <scope>NUCLEOTIDE SEQUENCE</scope>
</reference>
<dbReference type="GO" id="GO:0034587">
    <property type="term" value="P:piRNA processing"/>
    <property type="evidence" value="ECO:0007669"/>
    <property type="project" value="UniProtKB-ARBA"/>
</dbReference>
<dbReference type="EMBL" id="BMAO01013212">
    <property type="protein sequence ID" value="GFQ87053.1"/>
    <property type="molecule type" value="Genomic_DNA"/>
</dbReference>